<organism evidence="2 3">
    <name type="scientific">Trichinella murrelli</name>
    <dbReference type="NCBI Taxonomy" id="144512"/>
    <lineage>
        <taxon>Eukaryota</taxon>
        <taxon>Metazoa</taxon>
        <taxon>Ecdysozoa</taxon>
        <taxon>Nematoda</taxon>
        <taxon>Enoplea</taxon>
        <taxon>Dorylaimia</taxon>
        <taxon>Trichinellida</taxon>
        <taxon>Trichinellidae</taxon>
        <taxon>Trichinella</taxon>
    </lineage>
</organism>
<evidence type="ECO:0000313" key="2">
    <source>
        <dbReference type="EMBL" id="KRX31132.1"/>
    </source>
</evidence>
<evidence type="ECO:0000256" key="1">
    <source>
        <dbReference type="SAM" id="MobiDB-lite"/>
    </source>
</evidence>
<gene>
    <name evidence="2" type="ORF">T05_14983</name>
</gene>
<feature type="region of interest" description="Disordered" evidence="1">
    <location>
        <begin position="1"/>
        <end position="31"/>
    </location>
</feature>
<accession>A0A0V0SWT2</accession>
<comment type="caution">
    <text evidence="2">The sequence shown here is derived from an EMBL/GenBank/DDBJ whole genome shotgun (WGS) entry which is preliminary data.</text>
</comment>
<proteinExistence type="predicted"/>
<protein>
    <submittedName>
        <fullName evidence="2">Uncharacterized protein</fullName>
    </submittedName>
</protein>
<name>A0A0V0SWT2_9BILA</name>
<dbReference type="AlphaFoldDB" id="A0A0V0SWT2"/>
<dbReference type="Proteomes" id="UP000055048">
    <property type="component" value="Unassembled WGS sequence"/>
</dbReference>
<reference evidence="2 3" key="1">
    <citation type="submission" date="2015-01" db="EMBL/GenBank/DDBJ databases">
        <title>Evolution of Trichinella species and genotypes.</title>
        <authorList>
            <person name="Korhonen P.K."/>
            <person name="Edoardo P."/>
            <person name="Giuseppe L.R."/>
            <person name="Gasser R.B."/>
        </authorList>
    </citation>
    <scope>NUCLEOTIDE SEQUENCE [LARGE SCALE GENOMIC DNA]</scope>
    <source>
        <strain evidence="2">ISS417</strain>
    </source>
</reference>
<keyword evidence="3" id="KW-1185">Reference proteome</keyword>
<evidence type="ECO:0000313" key="3">
    <source>
        <dbReference type="Proteomes" id="UP000055048"/>
    </source>
</evidence>
<sequence>MIGGAYKGRTKYPYRSEGQSRSTKKQPVLHT</sequence>
<dbReference type="EMBL" id="JYDJ01001961">
    <property type="protein sequence ID" value="KRX31132.1"/>
    <property type="molecule type" value="Genomic_DNA"/>
</dbReference>